<dbReference type="EMBL" id="CP119528">
    <property type="protein sequence ID" value="WER42955.1"/>
    <property type="molecule type" value="Genomic_DNA"/>
</dbReference>
<evidence type="ECO:0000313" key="4">
    <source>
        <dbReference type="Proteomes" id="UP001221642"/>
    </source>
</evidence>
<dbReference type="InterPro" id="IPR038461">
    <property type="entry name" value="Schlafen_AlbA_2_dom_sf"/>
</dbReference>
<evidence type="ECO:0000259" key="1">
    <source>
        <dbReference type="Pfam" id="PF04326"/>
    </source>
</evidence>
<feature type="domain" description="Schlafen AlbA-2" evidence="1">
    <location>
        <begin position="20"/>
        <end position="160"/>
    </location>
</feature>
<evidence type="ECO:0000313" key="5">
    <source>
        <dbReference type="Proteomes" id="UP001222182"/>
    </source>
</evidence>
<keyword evidence="2" id="KW-0547">Nucleotide-binding</keyword>
<gene>
    <name evidence="3" type="ORF">P0083_01130</name>
    <name evidence="2" type="ORF">P0D81_00875</name>
</gene>
<evidence type="ECO:0000313" key="2">
    <source>
        <dbReference type="EMBL" id="WEH22615.1"/>
    </source>
</evidence>
<dbReference type="Pfam" id="PF04326">
    <property type="entry name" value="SLFN_AlbA_2"/>
    <property type="match status" value="1"/>
</dbReference>
<keyword evidence="2" id="KW-0067">ATP-binding</keyword>
<name>A0ABD7XE51_ENTFL</name>
<reference evidence="3 5" key="2">
    <citation type="submission" date="2023-03" db="EMBL/GenBank/DDBJ databases">
        <title>Complete genome sequence of an Enterococcus faecalis urinary isolate.</title>
        <authorList>
            <person name="Brauer A.L."/>
            <person name="Armbruster C.E."/>
        </authorList>
    </citation>
    <scope>NUCLEOTIDE SEQUENCE [LARGE SCALE GENOMIC DNA]</scope>
    <source>
        <strain evidence="3 5">3143</strain>
    </source>
</reference>
<evidence type="ECO:0000313" key="3">
    <source>
        <dbReference type="EMBL" id="WER42955.1"/>
    </source>
</evidence>
<proteinExistence type="predicted"/>
<dbReference type="GO" id="GO:0005524">
    <property type="term" value="F:ATP binding"/>
    <property type="evidence" value="ECO:0007669"/>
    <property type="project" value="UniProtKB-KW"/>
</dbReference>
<dbReference type="RefSeq" id="WP_002387489.1">
    <property type="nucleotide sequence ID" value="NZ_AP031218.1"/>
</dbReference>
<accession>A0ABD7XE51</accession>
<reference evidence="2 4" key="1">
    <citation type="submission" date="2023-02" db="EMBL/GenBank/DDBJ databases">
        <title>Results of the 2020 Genomic Proficiency Test for the network of European Union Reference Laboratory for Antimicrobial Resistance assessing whole genome sequencing capacities.</title>
        <authorList>
            <person name="Hoffmann M."/>
            <person name="Luo Y."/>
            <person name="Sorensen L.H."/>
            <person name="Pedersen S.K."/>
            <person name="Hendriksen R.S."/>
        </authorList>
    </citation>
    <scope>NUCLEOTIDE SEQUENCE [LARGE SCALE GENOMIC DNA]</scope>
    <source>
        <strain evidence="2 4">GENOMIC22-006</strain>
    </source>
</reference>
<organism evidence="2 4">
    <name type="scientific">Enterococcus faecalis</name>
    <name type="common">Streptococcus faecalis</name>
    <dbReference type="NCBI Taxonomy" id="1351"/>
    <lineage>
        <taxon>Bacteria</taxon>
        <taxon>Bacillati</taxon>
        <taxon>Bacillota</taxon>
        <taxon>Bacilli</taxon>
        <taxon>Lactobacillales</taxon>
        <taxon>Enterococcaceae</taxon>
        <taxon>Enterococcus</taxon>
    </lineage>
</organism>
<dbReference type="EMBL" id="CP119159">
    <property type="protein sequence ID" value="WEH22615.1"/>
    <property type="molecule type" value="Genomic_DNA"/>
</dbReference>
<dbReference type="AlphaFoldDB" id="A0ABD7XE51"/>
<dbReference type="Gene3D" id="3.30.950.30">
    <property type="entry name" value="Schlafen, AAA domain"/>
    <property type="match status" value="1"/>
</dbReference>
<sequence length="406" mass="48301">MGRNEELEEIIRELCYQNTEGEYWDFKEFPYFYEGQDKAEINKKKNDLLHDIICMANNLSNHEAYLIMGISDNPVEIIGVEKYLGRWTQENYLDFIHSKKWAGDYIPALELRTITNEVGAELDILVVHKSQRVPFYLKEKYQSVQPNQIYVRKGAKNTSINKQAEIQDIEKLWEFRFGLIPYPKERVFNYIKDVDSWLKMKSSYEGISWYYEKFPEYTIEFYDDPENEDLRTPPFALMHTNARSSWHILRVKYHQTILLEFSAHYIDEARGIAVHPKSTFLKLFSSYPKSEYVNSYYYYFEDSPEINLMWLLKALNNHDNDAWSKHLSMIPIFENLQQKESIEKLIHSDAKKHQELVFESKEKCYVGYNNNLSDADKEYARIDMATTLMVKAVLDKYKIEQILSIN</sequence>
<protein>
    <submittedName>
        <fullName evidence="2">ATP-binding protein</fullName>
    </submittedName>
</protein>
<dbReference type="Proteomes" id="UP001221642">
    <property type="component" value="Chromosome"/>
</dbReference>
<dbReference type="Proteomes" id="UP001222182">
    <property type="component" value="Chromosome"/>
</dbReference>
<dbReference type="InterPro" id="IPR007421">
    <property type="entry name" value="Schlafen_AlbA_2_dom"/>
</dbReference>